<dbReference type="KEGG" id="dat:HRM2_49280"/>
<protein>
    <recommendedName>
        <fullName evidence="4">ABC-type transport auxiliary lipoprotein component domain-containing protein</fullName>
    </recommendedName>
</protein>
<dbReference type="SUPFAM" id="SSF159594">
    <property type="entry name" value="XCC0632-like"/>
    <property type="match status" value="1"/>
</dbReference>
<dbReference type="STRING" id="177437.HRM2_49280"/>
<dbReference type="Proteomes" id="UP000000442">
    <property type="component" value="Chromosome"/>
</dbReference>
<dbReference type="AlphaFoldDB" id="C0QIN2"/>
<reference evidence="2 3" key="1">
    <citation type="journal article" date="2009" name="Environ. Microbiol.">
        <title>Genome sequence of Desulfobacterium autotrophicum HRM2, a marine sulfate reducer oxidizing organic carbon completely to carbon dioxide.</title>
        <authorList>
            <person name="Strittmatter A.W."/>
            <person name="Liesegang H."/>
            <person name="Rabus R."/>
            <person name="Decker I."/>
            <person name="Amann J."/>
            <person name="Andres S."/>
            <person name="Henne A."/>
            <person name="Fricke W.F."/>
            <person name="Martinez-Arias R."/>
            <person name="Bartels D."/>
            <person name="Goesmann A."/>
            <person name="Krause L."/>
            <person name="Puehler A."/>
            <person name="Klenk H.P."/>
            <person name="Richter M."/>
            <person name="Schuler M."/>
            <person name="Gloeckner F.O."/>
            <person name="Meyerdierks A."/>
            <person name="Gottschalk G."/>
            <person name="Amann R."/>
        </authorList>
    </citation>
    <scope>NUCLEOTIDE SEQUENCE [LARGE SCALE GENOMIC DNA]</scope>
    <source>
        <strain evidence="3">ATCC 43914 / DSM 3382 / HRM2</strain>
    </source>
</reference>
<accession>C0QIN2</accession>
<keyword evidence="1" id="KW-0812">Transmembrane</keyword>
<sequence>MKNNLLSTQGFWGLKKRLLVMLAMAGTLVLVAGCFSFQRNISEKKLYSLGTKIVPTVASVHAPLPTLLVKEFDMAPMYMANSFVYRRDEFQFETDYFNEFIIPPQRMITAAVKRALFDARLFSPAFPDKPADHRLQGRINRLYGDFRQPGHPLAVMEISLALDATDEKTFSKETAIKESTPQALVGGWNRLLDEIIQEFVNSLDRNNSGS</sequence>
<organism evidence="2 3">
    <name type="scientific">Desulforapulum autotrophicum (strain ATCC 43914 / DSM 3382 / VKM B-1955 / HRM2)</name>
    <name type="common">Desulfobacterium autotrophicum</name>
    <dbReference type="NCBI Taxonomy" id="177437"/>
    <lineage>
        <taxon>Bacteria</taxon>
        <taxon>Pseudomonadati</taxon>
        <taxon>Thermodesulfobacteriota</taxon>
        <taxon>Desulfobacteria</taxon>
        <taxon>Desulfobacterales</taxon>
        <taxon>Desulfobacteraceae</taxon>
        <taxon>Desulforapulum</taxon>
    </lineage>
</organism>
<evidence type="ECO:0000313" key="2">
    <source>
        <dbReference type="EMBL" id="ACN17976.1"/>
    </source>
</evidence>
<name>C0QIN2_DESAH</name>
<dbReference type="OrthoDB" id="324832at2"/>
<feature type="transmembrane region" description="Helical" evidence="1">
    <location>
        <begin position="18"/>
        <end position="37"/>
    </location>
</feature>
<dbReference type="Gene3D" id="3.40.50.10610">
    <property type="entry name" value="ABC-type transport auxiliary lipoprotein component"/>
    <property type="match status" value="1"/>
</dbReference>
<dbReference type="PROSITE" id="PS51257">
    <property type="entry name" value="PROKAR_LIPOPROTEIN"/>
    <property type="match status" value="1"/>
</dbReference>
<dbReference type="HOGENOM" id="CLU_112430_0_0_7"/>
<keyword evidence="1" id="KW-0472">Membrane</keyword>
<evidence type="ECO:0000256" key="1">
    <source>
        <dbReference type="SAM" id="Phobius"/>
    </source>
</evidence>
<evidence type="ECO:0008006" key="4">
    <source>
        <dbReference type="Google" id="ProtNLM"/>
    </source>
</evidence>
<dbReference type="EMBL" id="CP001087">
    <property type="protein sequence ID" value="ACN17976.1"/>
    <property type="molecule type" value="Genomic_DNA"/>
</dbReference>
<keyword evidence="3" id="KW-1185">Reference proteome</keyword>
<evidence type="ECO:0000313" key="3">
    <source>
        <dbReference type="Proteomes" id="UP000000442"/>
    </source>
</evidence>
<dbReference type="eggNOG" id="COG3009">
    <property type="taxonomic scope" value="Bacteria"/>
</dbReference>
<dbReference type="RefSeq" id="WP_015906683.1">
    <property type="nucleotide sequence ID" value="NC_012108.1"/>
</dbReference>
<gene>
    <name evidence="2" type="ordered locus">HRM2_49280</name>
</gene>
<proteinExistence type="predicted"/>
<keyword evidence="1" id="KW-1133">Transmembrane helix</keyword>